<dbReference type="GeneID" id="64085079"/>
<proteinExistence type="inferred from homology"/>
<dbReference type="RefSeq" id="WP_006071963.1">
    <property type="nucleotide sequence ID" value="NZ_CP033577.1"/>
</dbReference>
<reference evidence="7 8" key="2">
    <citation type="submission" date="2018-03" db="EMBL/GenBank/DDBJ databases">
        <title>Genetic Diversity and Phenotypic Plasticity of AHL Mediated Quorum Sensing in Environmental Strains of Vibrio mediterranei.</title>
        <authorList>
            <person name="Lantoine F."/>
            <person name="Vouve F."/>
        </authorList>
    </citation>
    <scope>NUCLEOTIDE SEQUENCE [LARGE SCALE GENOMIC DNA]</scope>
    <source>
        <strain evidence="7 8">17LN0615E</strain>
    </source>
</reference>
<keyword evidence="2" id="KW-0805">Transcription regulation</keyword>
<protein>
    <submittedName>
        <fullName evidence="6 7">Transcriptional regulator</fullName>
    </submittedName>
</protein>
<dbReference type="SUPFAM" id="SSF46785">
    <property type="entry name" value="Winged helix' DNA-binding domain"/>
    <property type="match status" value="1"/>
</dbReference>
<name>A0A2S9ZP90_9VIBR</name>
<evidence type="ECO:0000256" key="4">
    <source>
        <dbReference type="ARBA" id="ARBA00023163"/>
    </source>
</evidence>
<evidence type="ECO:0000313" key="6">
    <source>
        <dbReference type="EMBL" id="AYV21997.1"/>
    </source>
</evidence>
<dbReference type="InterPro" id="IPR000847">
    <property type="entry name" value="LysR_HTH_N"/>
</dbReference>
<dbReference type="PANTHER" id="PTHR30537:SF32">
    <property type="entry name" value="HTH-TYPE TRANSCRIPTIONAL REGULATOR DSDC"/>
    <property type="match status" value="1"/>
</dbReference>
<evidence type="ECO:0000313" key="7">
    <source>
        <dbReference type="EMBL" id="PRQ67577.1"/>
    </source>
</evidence>
<dbReference type="GO" id="GO:0003700">
    <property type="term" value="F:DNA-binding transcription factor activity"/>
    <property type="evidence" value="ECO:0007669"/>
    <property type="project" value="InterPro"/>
</dbReference>
<dbReference type="EMBL" id="CP033577">
    <property type="protein sequence ID" value="AYV21997.1"/>
    <property type="molecule type" value="Genomic_DNA"/>
</dbReference>
<keyword evidence="3" id="KW-0238">DNA-binding</keyword>
<dbReference type="InterPro" id="IPR036390">
    <property type="entry name" value="WH_DNA-bd_sf"/>
</dbReference>
<dbReference type="InterPro" id="IPR005119">
    <property type="entry name" value="LysR_subst-bd"/>
</dbReference>
<dbReference type="PROSITE" id="PS50931">
    <property type="entry name" value="HTH_LYSR"/>
    <property type="match status" value="1"/>
</dbReference>
<accession>A0A2S9ZP90</accession>
<dbReference type="Gene3D" id="1.10.10.10">
    <property type="entry name" value="Winged helix-like DNA-binding domain superfamily/Winged helix DNA-binding domain"/>
    <property type="match status" value="1"/>
</dbReference>
<dbReference type="Pfam" id="PF00126">
    <property type="entry name" value="HTH_1"/>
    <property type="match status" value="1"/>
</dbReference>
<evidence type="ECO:0000256" key="3">
    <source>
        <dbReference type="ARBA" id="ARBA00023125"/>
    </source>
</evidence>
<dbReference type="InterPro" id="IPR058163">
    <property type="entry name" value="LysR-type_TF_proteobact-type"/>
</dbReference>
<dbReference type="SUPFAM" id="SSF53850">
    <property type="entry name" value="Periplasmic binding protein-like II"/>
    <property type="match status" value="1"/>
</dbReference>
<dbReference type="GO" id="GO:0006351">
    <property type="term" value="P:DNA-templated transcription"/>
    <property type="evidence" value="ECO:0007669"/>
    <property type="project" value="TreeGrafter"/>
</dbReference>
<evidence type="ECO:0000256" key="1">
    <source>
        <dbReference type="ARBA" id="ARBA00009437"/>
    </source>
</evidence>
<gene>
    <name evidence="7" type="ORF">COR51_11020</name>
    <name evidence="6" type="ORF">ECB94_12375</name>
</gene>
<evidence type="ECO:0000313" key="8">
    <source>
        <dbReference type="Proteomes" id="UP000238163"/>
    </source>
</evidence>
<dbReference type="Proteomes" id="UP000238163">
    <property type="component" value="Unassembled WGS sequence"/>
</dbReference>
<dbReference type="PANTHER" id="PTHR30537">
    <property type="entry name" value="HTH-TYPE TRANSCRIPTIONAL REGULATOR"/>
    <property type="match status" value="1"/>
</dbReference>
<sequence length="313" mass="36305">MKEKLPPLQGLYYFYKAAELGSFKVAANRLFVSAAAVSQQIRQLEESLGCHLFYRQHRKVLLTPEGQQLYRELAKGFEHIFTGVQSVNQDPNPNRLSISTLPSFAQHWLVPRIQSFRQQNPDIALLIEPNNQLVSFQDQSVDICLRYGEGIYEGVQSHLLMEDIIYPVCHPLYQQQHQIYDVQDLHRADLIEDTWPDMDWNLWLQHVGAPVGNRTLQYNGSHFVVEGALSVQGVGLIKHSLAYRYIKEGTLVRIGNYALKPKFAYYLCAPEHYFNRPKLKIFIQWLQQEVADFKQCDMSHLDIIDTDYVLRPL</sequence>
<keyword evidence="4" id="KW-0804">Transcription</keyword>
<dbReference type="PRINTS" id="PR00039">
    <property type="entry name" value="HTHLYSR"/>
</dbReference>
<feature type="domain" description="HTH lysR-type" evidence="5">
    <location>
        <begin position="6"/>
        <end position="63"/>
    </location>
</feature>
<dbReference type="AlphaFoldDB" id="A0A2S9ZP90"/>
<reference evidence="6 9" key="3">
    <citation type="submission" date="2018-11" db="EMBL/GenBank/DDBJ databases">
        <title>Complete Genome Sequence of Vbrio mediterranei 117-T6: a Potential Pathogen Bacteria Isolated from the Conchocelis of Pyropia.</title>
        <authorList>
            <person name="Liu Q."/>
        </authorList>
    </citation>
    <scope>NUCLEOTIDE SEQUENCE [LARGE SCALE GENOMIC DNA]</scope>
    <source>
        <strain evidence="6 9">117-T6</strain>
    </source>
</reference>
<dbReference type="InterPro" id="IPR036388">
    <property type="entry name" value="WH-like_DNA-bd_sf"/>
</dbReference>
<keyword evidence="8" id="KW-1185">Reference proteome</keyword>
<dbReference type="Proteomes" id="UP000279760">
    <property type="component" value="Chromosome 1"/>
</dbReference>
<dbReference type="FunFam" id="1.10.10.10:FF:000001">
    <property type="entry name" value="LysR family transcriptional regulator"/>
    <property type="match status" value="1"/>
</dbReference>
<reference evidence="7 8" key="1">
    <citation type="submission" date="2017-09" db="EMBL/GenBank/DDBJ databases">
        <authorList>
            <person name="Girard L."/>
            <person name="Lami R."/>
            <person name="Suzuki M."/>
            <person name="Baudart J."/>
        </authorList>
    </citation>
    <scope>NUCLEOTIDE SEQUENCE [LARGE SCALE GENOMIC DNA]</scope>
    <source>
        <strain evidence="7 8">17LN0615E</strain>
    </source>
</reference>
<evidence type="ECO:0000259" key="5">
    <source>
        <dbReference type="PROSITE" id="PS50931"/>
    </source>
</evidence>
<dbReference type="CDD" id="cd08432">
    <property type="entry name" value="PBP2_GcdR_TrpI_HvrB_AmpR_like"/>
    <property type="match status" value="1"/>
</dbReference>
<dbReference type="GO" id="GO:0043565">
    <property type="term" value="F:sequence-specific DNA binding"/>
    <property type="evidence" value="ECO:0007669"/>
    <property type="project" value="TreeGrafter"/>
</dbReference>
<evidence type="ECO:0000256" key="2">
    <source>
        <dbReference type="ARBA" id="ARBA00023015"/>
    </source>
</evidence>
<dbReference type="EMBL" id="NWTN01000005">
    <property type="protein sequence ID" value="PRQ67577.1"/>
    <property type="molecule type" value="Genomic_DNA"/>
</dbReference>
<comment type="similarity">
    <text evidence="1">Belongs to the LysR transcriptional regulatory family.</text>
</comment>
<dbReference type="Pfam" id="PF03466">
    <property type="entry name" value="LysR_substrate"/>
    <property type="match status" value="1"/>
</dbReference>
<dbReference type="Gene3D" id="3.40.190.10">
    <property type="entry name" value="Periplasmic binding protein-like II"/>
    <property type="match status" value="2"/>
</dbReference>
<evidence type="ECO:0000313" key="9">
    <source>
        <dbReference type="Proteomes" id="UP000279760"/>
    </source>
</evidence>
<organism evidence="6 9">
    <name type="scientific">Vibrio mediterranei</name>
    <dbReference type="NCBI Taxonomy" id="689"/>
    <lineage>
        <taxon>Bacteria</taxon>
        <taxon>Pseudomonadati</taxon>
        <taxon>Pseudomonadota</taxon>
        <taxon>Gammaproteobacteria</taxon>
        <taxon>Vibrionales</taxon>
        <taxon>Vibrionaceae</taxon>
        <taxon>Vibrio</taxon>
    </lineage>
</organism>